<dbReference type="eggNOG" id="KOG4177">
    <property type="taxonomic scope" value="Eukaryota"/>
</dbReference>
<comment type="caution">
    <text evidence="2">The sequence shown here is derived from an EMBL/GenBank/DDBJ whole genome shotgun (WGS) entry which is preliminary data.</text>
</comment>
<dbReference type="Gene3D" id="1.25.40.20">
    <property type="entry name" value="Ankyrin repeat-containing domain"/>
    <property type="match status" value="3"/>
</dbReference>
<dbReference type="Proteomes" id="UP000018001">
    <property type="component" value="Unassembled WGS sequence"/>
</dbReference>
<dbReference type="PANTHER" id="PTHR24133">
    <property type="entry name" value="ANKYRIN DOMAIN-CONTAINING"/>
    <property type="match status" value="1"/>
</dbReference>
<dbReference type="InterPro" id="IPR036770">
    <property type="entry name" value="Ankyrin_rpt-contain_sf"/>
</dbReference>
<dbReference type="SUPFAM" id="SSF48403">
    <property type="entry name" value="Ankyrin repeat"/>
    <property type="match status" value="1"/>
</dbReference>
<organism evidence="2 3">
    <name type="scientific">Byssochlamys spectabilis (strain No. 5 / NBRC 109023)</name>
    <name type="common">Paecilomyces variotii</name>
    <dbReference type="NCBI Taxonomy" id="1356009"/>
    <lineage>
        <taxon>Eukaryota</taxon>
        <taxon>Fungi</taxon>
        <taxon>Dikarya</taxon>
        <taxon>Ascomycota</taxon>
        <taxon>Pezizomycotina</taxon>
        <taxon>Eurotiomycetes</taxon>
        <taxon>Eurotiomycetidae</taxon>
        <taxon>Eurotiales</taxon>
        <taxon>Thermoascaceae</taxon>
        <taxon>Paecilomyces</taxon>
    </lineage>
</organism>
<dbReference type="AlphaFoldDB" id="V5HV66"/>
<evidence type="ECO:0000256" key="1">
    <source>
        <dbReference type="SAM" id="MobiDB-lite"/>
    </source>
</evidence>
<name>V5HV66_BYSSN</name>
<evidence type="ECO:0000313" key="2">
    <source>
        <dbReference type="EMBL" id="GAD93570.1"/>
    </source>
</evidence>
<evidence type="ECO:0000313" key="3">
    <source>
        <dbReference type="Proteomes" id="UP000018001"/>
    </source>
</evidence>
<dbReference type="PANTHER" id="PTHR24133:SF40">
    <property type="entry name" value="ANKYRIN REPEAT DOMAIN 44"/>
    <property type="match status" value="1"/>
</dbReference>
<dbReference type="OrthoDB" id="823504at2759"/>
<dbReference type="EMBL" id="BAUL01000061">
    <property type="protein sequence ID" value="GAD93570.1"/>
    <property type="molecule type" value="Genomic_DNA"/>
</dbReference>
<dbReference type="HOGENOM" id="CLU_023339_0_0_1"/>
<dbReference type="InterPro" id="IPR002110">
    <property type="entry name" value="Ankyrin_rpt"/>
</dbReference>
<gene>
    <name evidence="2" type="ORF">PVAR5_2182</name>
</gene>
<dbReference type="InParanoid" id="V5HV66"/>
<accession>V5HV66</accession>
<protein>
    <submittedName>
        <fullName evidence="2">Uncharacterized protein</fullName>
    </submittedName>
</protein>
<feature type="compositionally biased region" description="Basic residues" evidence="1">
    <location>
        <begin position="548"/>
        <end position="558"/>
    </location>
</feature>
<reference evidence="3" key="1">
    <citation type="journal article" date="2014" name="Genome Announc.">
        <title>Draft genome sequence of the formaldehyde-resistant fungus Byssochlamys spectabilis No. 5 (anamorph Paecilomyces variotii No. 5) (NBRC109023).</title>
        <authorList>
            <person name="Oka T."/>
            <person name="Ekino K."/>
            <person name="Fukuda K."/>
            <person name="Nomura Y."/>
        </authorList>
    </citation>
    <scope>NUCLEOTIDE SEQUENCE [LARGE SCALE GENOMIC DNA]</scope>
    <source>
        <strain evidence="3">No. 5 / NBRC 109023</strain>
    </source>
</reference>
<proteinExistence type="predicted"/>
<feature type="compositionally biased region" description="Basic and acidic residues" evidence="1">
    <location>
        <begin position="519"/>
        <end position="547"/>
    </location>
</feature>
<dbReference type="SMART" id="SM00248">
    <property type="entry name" value="ANK"/>
    <property type="match status" value="8"/>
</dbReference>
<sequence length="558" mass="62541">MSVQAAETLPTSKYQSYRSFDEETYDVGVADDDGTVLYEEPYGSLLNTIVRYNDVAKLAQYLENDARATLGHVEVYYWDPLYIAAESGSIAALDLLLKHYDAHLTDANMIPLEKRQFRLLNVSCLNARVETALFLLDTRPVLASLHARDDSCMGRDNCETPLLSAASSFTYCPPGVEEDDLAICAKQASAEELMNQLLNRGASARDALTSLLDKKKISDTVLSLAISRASYDLVKRLIAEGADAHARTMHQIDLFSRQSGEIVQDVTPLHLGSLHANFNGIQALFDHRDDKATVAEMVLTSDSTGRLPLHWAARGAHGPEYHYMLPQNEIDTHTVTTIKLLLTIDQDTINARDRKGYNALWYAVSSFREGSDPHLNIPKTLLEYGAEGNMRDQDGLNVLHLLAFTQNGEVIDPVIIERLVARGAKVDDIDIRGNTPLNQMAMNLRQVECVRALLHYGASMRVKNLRGDTPLHQAAKGKVFSYRYEPAIEQNGVALDAKIRAQDLMMKILEEAGDGLDLMNEKNTDGKTPRQLQEETRNKWYQEEQKRLSRTQHRRNKL</sequence>
<keyword evidence="3" id="KW-1185">Reference proteome</keyword>
<dbReference type="InterPro" id="IPR052391">
    <property type="entry name" value="E3_Ligase-Neurotoxin"/>
</dbReference>
<dbReference type="Pfam" id="PF12796">
    <property type="entry name" value="Ank_2"/>
    <property type="match status" value="1"/>
</dbReference>
<feature type="region of interest" description="Disordered" evidence="1">
    <location>
        <begin position="517"/>
        <end position="558"/>
    </location>
</feature>